<evidence type="ECO:0000256" key="1">
    <source>
        <dbReference type="ARBA" id="ARBA00009437"/>
    </source>
</evidence>
<dbReference type="InterPro" id="IPR036390">
    <property type="entry name" value="WH_DNA-bd_sf"/>
</dbReference>
<protein>
    <submittedName>
        <fullName evidence="6">DNA-binding transcriptional LysR family regulator</fullName>
    </submittedName>
</protein>
<evidence type="ECO:0000256" key="2">
    <source>
        <dbReference type="ARBA" id="ARBA00023015"/>
    </source>
</evidence>
<evidence type="ECO:0000313" key="7">
    <source>
        <dbReference type="Proteomes" id="UP001241747"/>
    </source>
</evidence>
<dbReference type="SUPFAM" id="SSF53850">
    <property type="entry name" value="Periplasmic binding protein-like II"/>
    <property type="match status" value="1"/>
</dbReference>
<comment type="caution">
    <text evidence="6">The sequence shown here is derived from an EMBL/GenBank/DDBJ whole genome shotgun (WGS) entry which is preliminary data.</text>
</comment>
<evidence type="ECO:0000259" key="5">
    <source>
        <dbReference type="PROSITE" id="PS50931"/>
    </source>
</evidence>
<keyword evidence="2" id="KW-0805">Transcription regulation</keyword>
<dbReference type="Gene3D" id="3.40.190.10">
    <property type="entry name" value="Periplasmic binding protein-like II"/>
    <property type="match status" value="2"/>
</dbReference>
<dbReference type="InterPro" id="IPR000847">
    <property type="entry name" value="LysR_HTH_N"/>
</dbReference>
<dbReference type="Pfam" id="PF03466">
    <property type="entry name" value="LysR_substrate"/>
    <property type="match status" value="1"/>
</dbReference>
<dbReference type="Proteomes" id="UP001241747">
    <property type="component" value="Unassembled WGS sequence"/>
</dbReference>
<dbReference type="PANTHER" id="PTHR30346:SF28">
    <property type="entry name" value="HTH-TYPE TRANSCRIPTIONAL REGULATOR CYNR"/>
    <property type="match status" value="1"/>
</dbReference>
<comment type="similarity">
    <text evidence="1">Belongs to the LysR transcriptional regulatory family.</text>
</comment>
<dbReference type="Gene3D" id="1.10.10.10">
    <property type="entry name" value="Winged helix-like DNA-binding domain superfamily/Winged helix DNA-binding domain"/>
    <property type="match status" value="1"/>
</dbReference>
<name>A0ABU0LE20_XANAG</name>
<evidence type="ECO:0000313" key="6">
    <source>
        <dbReference type="EMBL" id="MDQ0505387.1"/>
    </source>
</evidence>
<dbReference type="EMBL" id="JAUSVY010000004">
    <property type="protein sequence ID" value="MDQ0505387.1"/>
    <property type="molecule type" value="Genomic_DNA"/>
</dbReference>
<dbReference type="InterPro" id="IPR036388">
    <property type="entry name" value="WH-like_DNA-bd_sf"/>
</dbReference>
<proteinExistence type="inferred from homology"/>
<dbReference type="PANTHER" id="PTHR30346">
    <property type="entry name" value="TRANSCRIPTIONAL DUAL REGULATOR HCAR-RELATED"/>
    <property type="match status" value="1"/>
</dbReference>
<evidence type="ECO:0000256" key="4">
    <source>
        <dbReference type="ARBA" id="ARBA00023163"/>
    </source>
</evidence>
<dbReference type="GO" id="GO:0003677">
    <property type="term" value="F:DNA binding"/>
    <property type="evidence" value="ECO:0007669"/>
    <property type="project" value="UniProtKB-KW"/>
</dbReference>
<dbReference type="InterPro" id="IPR005119">
    <property type="entry name" value="LysR_subst-bd"/>
</dbReference>
<accession>A0ABU0LE20</accession>
<keyword evidence="7" id="KW-1185">Reference proteome</keyword>
<sequence>MDLRFLHSLVAVVETGSIAAAARREKLTAAAVSQRVQALERDLGCTLLARSAHAARPTEACLALLPRARRILSEAALLKDDIAGGALSGELAVGAISTMLTGLMPGALDILTHAAPGLRLHLVPGSSLHLYDMLSRGALDAAVLVAPPFALPKGLVAHLLRTEPLVLLSRERVAPDEVDAAIGAAPFIRYDPGSWGGRLAADYLTARGLFPQVRCDLDALETIALLVARGMGHALAPLWPGLVAEGLSICPVPDAAPYVRRIVCLHPALPARAQALRALIDALARVA</sequence>
<dbReference type="PROSITE" id="PS50931">
    <property type="entry name" value="HTH_LYSR"/>
    <property type="match status" value="1"/>
</dbReference>
<keyword evidence="3 6" id="KW-0238">DNA-binding</keyword>
<dbReference type="SUPFAM" id="SSF46785">
    <property type="entry name" value="Winged helix' DNA-binding domain"/>
    <property type="match status" value="1"/>
</dbReference>
<reference evidence="6 7" key="1">
    <citation type="submission" date="2023-07" db="EMBL/GenBank/DDBJ databases">
        <title>Genomic Encyclopedia of Type Strains, Phase IV (KMG-IV): sequencing the most valuable type-strain genomes for metagenomic binning, comparative biology and taxonomic classification.</title>
        <authorList>
            <person name="Goeker M."/>
        </authorList>
    </citation>
    <scope>NUCLEOTIDE SEQUENCE [LARGE SCALE GENOMIC DNA]</scope>
    <source>
        <strain evidence="6 7">DSM 3770</strain>
    </source>
</reference>
<organism evidence="6 7">
    <name type="scientific">Xanthobacter agilis</name>
    <dbReference type="NCBI Taxonomy" id="47492"/>
    <lineage>
        <taxon>Bacteria</taxon>
        <taxon>Pseudomonadati</taxon>
        <taxon>Pseudomonadota</taxon>
        <taxon>Alphaproteobacteria</taxon>
        <taxon>Hyphomicrobiales</taxon>
        <taxon>Xanthobacteraceae</taxon>
        <taxon>Xanthobacter</taxon>
    </lineage>
</organism>
<dbReference type="Pfam" id="PF00126">
    <property type="entry name" value="HTH_1"/>
    <property type="match status" value="1"/>
</dbReference>
<evidence type="ECO:0000256" key="3">
    <source>
        <dbReference type="ARBA" id="ARBA00023125"/>
    </source>
</evidence>
<feature type="domain" description="HTH lysR-type" evidence="5">
    <location>
        <begin position="1"/>
        <end position="58"/>
    </location>
</feature>
<dbReference type="RefSeq" id="WP_237344550.1">
    <property type="nucleotide sequence ID" value="NZ_JABWGX010000004.1"/>
</dbReference>
<gene>
    <name evidence="6" type="ORF">QOZ94_002183</name>
</gene>
<keyword evidence="4" id="KW-0804">Transcription</keyword>